<evidence type="ECO:0000313" key="3">
    <source>
        <dbReference type="Proteomes" id="UP000507470"/>
    </source>
</evidence>
<feature type="compositionally biased region" description="Basic and acidic residues" evidence="1">
    <location>
        <begin position="1"/>
        <end position="29"/>
    </location>
</feature>
<evidence type="ECO:0000256" key="1">
    <source>
        <dbReference type="SAM" id="MobiDB-lite"/>
    </source>
</evidence>
<dbReference type="AlphaFoldDB" id="A0A6J8ERB4"/>
<sequence length="381" mass="43445">MENEPVLRLDRQKDISSNHEEIQESRGKAQDTVQFQSTDTNHDLEKCFKNLEVVEEESTENNHDLREESQNLHAHEDNDQELGATGYSEQPEEPDDLPKMLTEKVDTDGMFNTCTIDTILTIMAVLQLKIGQIHDFFKNSKHRIYKRIAAHKEAIKPRVPNGEVEIIPSDYRPKDAEEVPHCIPDQMQENPCKFFKERLKYYLNFFFIHNNSSNGRTAYCQNCRCERKITYEVEGSDGNPAPLFIVMLPINGTTESGNVIWEDVVKGISPLCCFKYEYVVGAVIVFIANPFGSETSSNCSDSLGSETSSNCSDSQEEHKPGLIADTDEESIGHYIGHVYIVNPESGEITKKYRYCNSKGIKEVREFENKGDCVTFLLFRTK</sequence>
<gene>
    <name evidence="2" type="ORF">MCOR_54400</name>
</gene>
<name>A0A6J8ERB4_MYTCO</name>
<dbReference type="Proteomes" id="UP000507470">
    <property type="component" value="Unassembled WGS sequence"/>
</dbReference>
<protein>
    <submittedName>
        <fullName evidence="2">Uncharacterized protein</fullName>
    </submittedName>
</protein>
<dbReference type="OrthoDB" id="10604272at2759"/>
<organism evidence="2 3">
    <name type="scientific">Mytilus coruscus</name>
    <name type="common">Sea mussel</name>
    <dbReference type="NCBI Taxonomy" id="42192"/>
    <lineage>
        <taxon>Eukaryota</taxon>
        <taxon>Metazoa</taxon>
        <taxon>Spiralia</taxon>
        <taxon>Lophotrochozoa</taxon>
        <taxon>Mollusca</taxon>
        <taxon>Bivalvia</taxon>
        <taxon>Autobranchia</taxon>
        <taxon>Pteriomorphia</taxon>
        <taxon>Mytilida</taxon>
        <taxon>Mytiloidea</taxon>
        <taxon>Mytilidae</taxon>
        <taxon>Mytilinae</taxon>
        <taxon>Mytilus</taxon>
    </lineage>
</organism>
<feature type="region of interest" description="Disordered" evidence="1">
    <location>
        <begin position="1"/>
        <end position="38"/>
    </location>
</feature>
<accession>A0A6J8ERB4</accession>
<proteinExistence type="predicted"/>
<dbReference type="EMBL" id="CACVKT020009564">
    <property type="protein sequence ID" value="CAC5422346.1"/>
    <property type="molecule type" value="Genomic_DNA"/>
</dbReference>
<evidence type="ECO:0000313" key="2">
    <source>
        <dbReference type="EMBL" id="CAC5422346.1"/>
    </source>
</evidence>
<reference evidence="2 3" key="1">
    <citation type="submission" date="2020-06" db="EMBL/GenBank/DDBJ databases">
        <authorList>
            <person name="Li R."/>
            <person name="Bekaert M."/>
        </authorList>
    </citation>
    <scope>NUCLEOTIDE SEQUENCE [LARGE SCALE GENOMIC DNA]</scope>
    <source>
        <strain evidence="3">wild</strain>
    </source>
</reference>
<keyword evidence="3" id="KW-1185">Reference proteome</keyword>